<dbReference type="GeneID" id="67032419"/>
<reference evidence="1" key="1">
    <citation type="submission" date="2020-05" db="EMBL/GenBank/DDBJ databases">
        <title>Evolutionary and genomic comparisons of hybrid uninucleate and nonhybrid Rhizoctonia fungi.</title>
        <authorList>
            <person name="Li C."/>
            <person name="Chen X."/>
        </authorList>
    </citation>
    <scope>NUCLEOTIDE SEQUENCE</scope>
    <source>
        <strain evidence="1">AG-1 IA</strain>
    </source>
</reference>
<name>A0A8H8SZ04_9AGAM</name>
<accession>A0A8H8SZ04</accession>
<proteinExistence type="predicted"/>
<organism evidence="1 2">
    <name type="scientific">Rhizoctonia solani</name>
    <dbReference type="NCBI Taxonomy" id="456999"/>
    <lineage>
        <taxon>Eukaryota</taxon>
        <taxon>Fungi</taxon>
        <taxon>Dikarya</taxon>
        <taxon>Basidiomycota</taxon>
        <taxon>Agaricomycotina</taxon>
        <taxon>Agaricomycetes</taxon>
        <taxon>Cantharellales</taxon>
        <taxon>Ceratobasidiaceae</taxon>
        <taxon>Rhizoctonia</taxon>
    </lineage>
</organism>
<evidence type="ECO:0000313" key="2">
    <source>
        <dbReference type="Proteomes" id="UP000650533"/>
    </source>
</evidence>
<gene>
    <name evidence="1" type="ORF">RhiXN_10140</name>
</gene>
<dbReference type="EMBL" id="CP059668">
    <property type="protein sequence ID" value="QRW23816.1"/>
    <property type="molecule type" value="Genomic_DNA"/>
</dbReference>
<evidence type="ECO:0000313" key="1">
    <source>
        <dbReference type="EMBL" id="QRW23816.1"/>
    </source>
</evidence>
<dbReference type="KEGG" id="rsx:RhiXN_10140"/>
<dbReference type="Proteomes" id="UP000650533">
    <property type="component" value="Chromosome 11"/>
</dbReference>
<dbReference type="AlphaFoldDB" id="A0A8H8SZ04"/>
<dbReference type="RefSeq" id="XP_043184053.1">
    <property type="nucleotide sequence ID" value="XM_043329956.1"/>
</dbReference>
<protein>
    <submittedName>
        <fullName evidence="1">Uncharacterized protein</fullName>
    </submittedName>
</protein>
<sequence>MSLDWASIDILDWKKERKPMVFTKTWGEGPVFEWYQELERQDPKSVLVTRLQVMNDSGKVPHRFVVASLKSGEVYRFDRRPLTKKPMTLIAEALGPLSTRKAADQYELIKKEELEGVIKSNLCEIDLKMPDNTSLLHIISACFSLSHDTKTVHYELFKYNCYFFSWTVVMIVARHTHELPLPSTVVLAKRFDSKLDYLVEYIMDRILRALLKFVTETVSAFRAETKRKLDIGMGKRELMVWRLPIGAVNWALGLFLRFRFQLGLEKTFKNKVKEMVKSHVGPIIVHIFESQSTATRDQVKQRLWINDLSEGFRTIVEGTILKVLWSAILDTLAEGYNGINGEQLIEHFKNHPKLRHRLKYRLSGKNVIQFTQIWNDALNAALLAARDRFRVLENIPNDPKEMHEMVFNEVFDAGCQAARNAAEAVVDKTRGDINNPMRDQMWEEVWKVWDTVWSSSREKCREVAVNVIEEGMKEITRVAALVIMEEYNSHAQDKEAPKRMTYVENQVTPLDKIQASINYYINSAPILMKRNSSSNDVTGIQAAMTRAWNHSLDTFVDKT</sequence>